<evidence type="ECO:0000313" key="1">
    <source>
        <dbReference type="EMBL" id="AKP64455.1"/>
    </source>
</evidence>
<evidence type="ECO:0008006" key="3">
    <source>
        <dbReference type="Google" id="ProtNLM"/>
    </source>
</evidence>
<keyword evidence="2" id="KW-1185">Reference proteome</keyword>
<sequence length="84" mass="9082">MRNLLLGVSLAANVALGYLLFQDKEQLRALRAHADSAADKVVGKVEQLKGAVADDPVDQLKGKFHEGRGEVKDAIEGVREELAE</sequence>
<accession>A0AAC8ZGE3</accession>
<evidence type="ECO:0000313" key="2">
    <source>
        <dbReference type="Proteomes" id="UP000036000"/>
    </source>
</evidence>
<reference evidence="1 2" key="1">
    <citation type="submission" date="2015-07" db="EMBL/GenBank/DDBJ databases">
        <title>Lactobacillus korensis/26-25/ whole genome sequencing.</title>
        <authorList>
            <person name="Kim M.K."/>
            <person name="Im W.-T."/>
            <person name="Srinivasan S."/>
            <person name="Lee J.-J."/>
        </authorList>
    </citation>
    <scope>NUCLEOTIDE SEQUENCE [LARGE SCALE GENOMIC DNA]</scope>
    <source>
        <strain evidence="1 2">26-25</strain>
    </source>
</reference>
<organism evidence="1 2">
    <name type="scientific">Levilactobacillus koreensis</name>
    <dbReference type="NCBI Taxonomy" id="637971"/>
    <lineage>
        <taxon>Bacteria</taxon>
        <taxon>Bacillati</taxon>
        <taxon>Bacillota</taxon>
        <taxon>Bacilli</taxon>
        <taxon>Lactobacillales</taxon>
        <taxon>Lactobacillaceae</taxon>
        <taxon>Levilactobacillus</taxon>
    </lineage>
</organism>
<name>A0AAC8ZGE3_9LACO</name>
<dbReference type="SUPFAM" id="SSF69047">
    <property type="entry name" value="Hypothetical protein YjbJ"/>
    <property type="match status" value="1"/>
</dbReference>
<dbReference type="Proteomes" id="UP000036000">
    <property type="component" value="Chromosome"/>
</dbReference>
<gene>
    <name evidence="1" type="ORF">ABN16_05210</name>
</gene>
<proteinExistence type="predicted"/>
<dbReference type="AlphaFoldDB" id="A0AAC8ZGE3"/>
<dbReference type="KEGG" id="lko:ABN16_05210"/>
<dbReference type="EMBL" id="CP012033">
    <property type="protein sequence ID" value="AKP64455.1"/>
    <property type="molecule type" value="Genomic_DNA"/>
</dbReference>
<protein>
    <recommendedName>
        <fullName evidence="3">CsbD family protein</fullName>
    </recommendedName>
</protein>
<dbReference type="InterPro" id="IPR036629">
    <property type="entry name" value="YjbJ_sf"/>
</dbReference>
<dbReference type="RefSeq" id="WP_048733533.1">
    <property type="nucleotide sequence ID" value="NZ_CP012033.1"/>
</dbReference>